<evidence type="ECO:0000313" key="2">
    <source>
        <dbReference type="Proteomes" id="UP000607653"/>
    </source>
</evidence>
<organism evidence="1 2">
    <name type="scientific">Nelumbo nucifera</name>
    <name type="common">Sacred lotus</name>
    <dbReference type="NCBI Taxonomy" id="4432"/>
    <lineage>
        <taxon>Eukaryota</taxon>
        <taxon>Viridiplantae</taxon>
        <taxon>Streptophyta</taxon>
        <taxon>Embryophyta</taxon>
        <taxon>Tracheophyta</taxon>
        <taxon>Spermatophyta</taxon>
        <taxon>Magnoliopsida</taxon>
        <taxon>Proteales</taxon>
        <taxon>Nelumbonaceae</taxon>
        <taxon>Nelumbo</taxon>
    </lineage>
</organism>
<proteinExistence type="predicted"/>
<sequence length="41" mass="4953">MVRRLEGSFTVSFLLSSDFLTRKPSLFQGYRRLPVRFFFLH</sequence>
<reference evidence="1 2" key="1">
    <citation type="journal article" date="2020" name="Mol. Biol. Evol.">
        <title>Distinct Expression and Methylation Patterns for Genes with Different Fates following a Single Whole-Genome Duplication in Flowering Plants.</title>
        <authorList>
            <person name="Shi T."/>
            <person name="Rahmani R.S."/>
            <person name="Gugger P.F."/>
            <person name="Wang M."/>
            <person name="Li H."/>
            <person name="Zhang Y."/>
            <person name="Li Z."/>
            <person name="Wang Q."/>
            <person name="Van de Peer Y."/>
            <person name="Marchal K."/>
            <person name="Chen J."/>
        </authorList>
    </citation>
    <scope>NUCLEOTIDE SEQUENCE [LARGE SCALE GENOMIC DNA]</scope>
    <source>
        <tissue evidence="1">Leaf</tissue>
    </source>
</reference>
<dbReference type="AlphaFoldDB" id="A0A822YWN0"/>
<dbReference type="Proteomes" id="UP000607653">
    <property type="component" value="Unassembled WGS sequence"/>
</dbReference>
<evidence type="ECO:0000313" key="1">
    <source>
        <dbReference type="EMBL" id="DAD37102.1"/>
    </source>
</evidence>
<keyword evidence="2" id="KW-1185">Reference proteome</keyword>
<protein>
    <submittedName>
        <fullName evidence="1">Uncharacterized protein</fullName>
    </submittedName>
</protein>
<dbReference type="EMBL" id="DUZY01000004">
    <property type="protein sequence ID" value="DAD37102.1"/>
    <property type="molecule type" value="Genomic_DNA"/>
</dbReference>
<name>A0A822YWN0_NELNU</name>
<comment type="caution">
    <text evidence="1">The sequence shown here is derived from an EMBL/GenBank/DDBJ whole genome shotgun (WGS) entry which is preliminary data.</text>
</comment>
<gene>
    <name evidence="1" type="ORF">HUJ06_007743</name>
</gene>
<accession>A0A822YWN0</accession>